<comment type="caution">
    <text evidence="1">The sequence shown here is derived from an EMBL/GenBank/DDBJ whole genome shotgun (WGS) entry which is preliminary data.</text>
</comment>
<dbReference type="AlphaFoldDB" id="A0A4Y2FNH4"/>
<proteinExistence type="predicted"/>
<dbReference type="Proteomes" id="UP000499080">
    <property type="component" value="Unassembled WGS sequence"/>
</dbReference>
<dbReference type="EMBL" id="BGPR01000984">
    <property type="protein sequence ID" value="GBM42048.1"/>
    <property type="molecule type" value="Genomic_DNA"/>
</dbReference>
<evidence type="ECO:0000313" key="1">
    <source>
        <dbReference type="EMBL" id="GBM42048.1"/>
    </source>
</evidence>
<accession>A0A4Y2FNH4</accession>
<evidence type="ECO:0000313" key="2">
    <source>
        <dbReference type="Proteomes" id="UP000499080"/>
    </source>
</evidence>
<sequence length="124" mass="13578">MNIVFLHFSPLLHDAPCLPSDSPVSSAQILLQLINGCEPVTLLLLPQRPIVLCTCLPADSSPPTTVAQTHLSHGNCISLIVISTNEIYLPQVCHASRHASCWACSPYELRFPSTILDFDQQASW</sequence>
<protein>
    <submittedName>
        <fullName evidence="1">Uncharacterized protein</fullName>
    </submittedName>
</protein>
<keyword evidence="2" id="KW-1185">Reference proteome</keyword>
<gene>
    <name evidence="1" type="ORF">AVEN_30403_1</name>
</gene>
<name>A0A4Y2FNH4_ARAVE</name>
<organism evidence="1 2">
    <name type="scientific">Araneus ventricosus</name>
    <name type="common">Orbweaver spider</name>
    <name type="synonym">Epeira ventricosa</name>
    <dbReference type="NCBI Taxonomy" id="182803"/>
    <lineage>
        <taxon>Eukaryota</taxon>
        <taxon>Metazoa</taxon>
        <taxon>Ecdysozoa</taxon>
        <taxon>Arthropoda</taxon>
        <taxon>Chelicerata</taxon>
        <taxon>Arachnida</taxon>
        <taxon>Araneae</taxon>
        <taxon>Araneomorphae</taxon>
        <taxon>Entelegynae</taxon>
        <taxon>Araneoidea</taxon>
        <taxon>Araneidae</taxon>
        <taxon>Araneus</taxon>
    </lineage>
</organism>
<reference evidence="1 2" key="1">
    <citation type="journal article" date="2019" name="Sci. Rep.">
        <title>Orb-weaving spider Araneus ventricosus genome elucidates the spidroin gene catalogue.</title>
        <authorList>
            <person name="Kono N."/>
            <person name="Nakamura H."/>
            <person name="Ohtoshi R."/>
            <person name="Moran D.A.P."/>
            <person name="Shinohara A."/>
            <person name="Yoshida Y."/>
            <person name="Fujiwara M."/>
            <person name="Mori M."/>
            <person name="Tomita M."/>
            <person name="Arakawa K."/>
        </authorList>
    </citation>
    <scope>NUCLEOTIDE SEQUENCE [LARGE SCALE GENOMIC DNA]</scope>
</reference>